<comment type="caution">
    <text evidence="1">The sequence shown here is derived from an EMBL/GenBank/DDBJ whole genome shotgun (WGS) entry which is preliminary data.</text>
</comment>
<dbReference type="AlphaFoldDB" id="A0A4U0RMS5"/>
<dbReference type="Proteomes" id="UP000305778">
    <property type="component" value="Unassembled WGS sequence"/>
</dbReference>
<gene>
    <name evidence="1" type="ORF">FCI23_49865</name>
</gene>
<evidence type="ECO:0000313" key="2">
    <source>
        <dbReference type="Proteomes" id="UP000305778"/>
    </source>
</evidence>
<evidence type="ECO:0000313" key="1">
    <source>
        <dbReference type="EMBL" id="TJZ97125.1"/>
    </source>
</evidence>
<name>A0A4U0RMS5_9ACTN</name>
<organism evidence="1 2">
    <name type="scientific">Actinacidiphila oryziradicis</name>
    <dbReference type="NCBI Taxonomy" id="2571141"/>
    <lineage>
        <taxon>Bacteria</taxon>
        <taxon>Bacillati</taxon>
        <taxon>Actinomycetota</taxon>
        <taxon>Actinomycetes</taxon>
        <taxon>Kitasatosporales</taxon>
        <taxon>Streptomycetaceae</taxon>
        <taxon>Actinacidiphila</taxon>
    </lineage>
</organism>
<accession>A0A4U0RMS5</accession>
<dbReference type="RefSeq" id="WP_136730606.1">
    <property type="nucleotide sequence ID" value="NZ_SUMC01000147.1"/>
</dbReference>
<dbReference type="EMBL" id="SUMC01000147">
    <property type="protein sequence ID" value="TJZ97125.1"/>
    <property type="molecule type" value="Genomic_DNA"/>
</dbReference>
<protein>
    <submittedName>
        <fullName evidence="1">Uncharacterized protein</fullName>
    </submittedName>
</protein>
<proteinExistence type="predicted"/>
<sequence length="800" mass="86313">MERMDYLGQSLMQAAVLPGRVAYLIAAGSEAGFRRALLEASSRWGGMTEPMVPVTPEGTVVERLRQMVRIAGVEAAVNVDVDPGVAVGVAADLGLVCVPIDQIRAGTDASWTCPPLQITGIVERPNAPLAATDESPLWQAAAAGYIGRRPAEGYWPDVQARPSGHGDDFGRSQLFEAVHILQSVEQFGEHHSVSPGHAPAVLWITGPDDVEDCLAFWNLRALRPVSSADIPMMLLPSDEVQHWMGFPKQLADFLGRRSRQFCPDVLLFSENVSQEQLHQIAGVLQLVPTREEVRAGVRWPEPPAGQAPFVYRCDVDPADFVLQEREYGLTTSFDVQVFSGESMMRFASPVQFHGPARALVRISGSLLEGLPRRAGIAAMIDSDAQWRGDGIQLRMQAHHSYLFPLTFPTLAQATARLLDQVTAMHSPSGPGRLGAALQRQTDIAALLEAGVYEAVIALTTPRSKELLKKLQELEADGEDDGRLIEIAATWGGRAERRYLPADALEGMSRGQAAGVAERLCALGWAERGLVTKCEQCGIRAFHPLHEAGGRARCPGCSAACTYDLRSDHLGVFYRLDSFADRASDNGVLPHLLVAAALLRDKPQSFFLPGTDLHFSDGTTEEVDLFGIYDGQVLSAEIKTSASAFTDSQLKRDVALSKRLGADIHLLAAMDTVPDDARHKADRLCREAGMKLLVRDRNDLRPAAAPPAAVTPADGLRHVRDAAHQLLAMLEKHRGISPGQAAKILKTAAGPEAKPVPAQIAALTTAMDRYGTQLSGPLQKIEAALDGLLDELAAPTADEAS</sequence>
<keyword evidence="2" id="KW-1185">Reference proteome</keyword>
<reference evidence="1 2" key="1">
    <citation type="submission" date="2019-04" db="EMBL/GenBank/DDBJ databases">
        <title>Streptomyces oryziradicis sp. nov., a novel actinomycete isolated from rhizosphere soil of rice (Oryza sativa L.).</title>
        <authorList>
            <person name="Li C."/>
        </authorList>
    </citation>
    <scope>NUCLEOTIDE SEQUENCE [LARGE SCALE GENOMIC DNA]</scope>
    <source>
        <strain evidence="1 2">NEAU-C40</strain>
    </source>
</reference>
<dbReference type="OrthoDB" id="3891051at2"/>